<dbReference type="EMBL" id="JXKM01000001">
    <property type="protein sequence ID" value="OJG37512.1"/>
    <property type="molecule type" value="Genomic_DNA"/>
</dbReference>
<keyword evidence="2" id="KW-1185">Reference proteome</keyword>
<sequence>MRKFASGFFTGTLTAAAVVAGVVMGVKKKVIDPIEEKESKIDENRKKARRKRIAR</sequence>
<organism evidence="1 2">
    <name type="scientific">Enterococcus devriesei</name>
    <dbReference type="NCBI Taxonomy" id="319970"/>
    <lineage>
        <taxon>Bacteria</taxon>
        <taxon>Bacillati</taxon>
        <taxon>Bacillota</taxon>
        <taxon>Bacilli</taxon>
        <taxon>Lactobacillales</taxon>
        <taxon>Enterococcaceae</taxon>
        <taxon>Enterococcus</taxon>
    </lineage>
</organism>
<dbReference type="InterPro" id="IPR021402">
    <property type="entry name" value="DUF3042"/>
</dbReference>
<dbReference type="Proteomes" id="UP000183700">
    <property type="component" value="Unassembled WGS sequence"/>
</dbReference>
<dbReference type="STRING" id="319970.RV00_GL000469"/>
<evidence type="ECO:0000313" key="1">
    <source>
        <dbReference type="EMBL" id="OJG37512.1"/>
    </source>
</evidence>
<accession>A0A1L8T019</accession>
<name>A0A1L8T019_9ENTE</name>
<reference evidence="1 2" key="1">
    <citation type="submission" date="2014-12" db="EMBL/GenBank/DDBJ databases">
        <title>Draft genome sequences of 29 type strains of Enterococci.</title>
        <authorList>
            <person name="Zhong Z."/>
            <person name="Sun Z."/>
            <person name="Liu W."/>
            <person name="Zhang W."/>
            <person name="Zhang H."/>
        </authorList>
    </citation>
    <scope>NUCLEOTIDE SEQUENCE [LARGE SCALE GENOMIC DNA]</scope>
    <source>
        <strain evidence="1 2">DSM 22802</strain>
    </source>
</reference>
<protein>
    <recommendedName>
        <fullName evidence="3">DUF3042 domain-containing protein</fullName>
    </recommendedName>
</protein>
<proteinExistence type="predicted"/>
<dbReference type="RefSeq" id="WP_071860995.1">
    <property type="nucleotide sequence ID" value="NZ_CAURXW010000007.1"/>
</dbReference>
<dbReference type="Pfam" id="PF11240">
    <property type="entry name" value="DUF3042"/>
    <property type="match status" value="1"/>
</dbReference>
<comment type="caution">
    <text evidence="1">The sequence shown here is derived from an EMBL/GenBank/DDBJ whole genome shotgun (WGS) entry which is preliminary data.</text>
</comment>
<evidence type="ECO:0008006" key="3">
    <source>
        <dbReference type="Google" id="ProtNLM"/>
    </source>
</evidence>
<evidence type="ECO:0000313" key="2">
    <source>
        <dbReference type="Proteomes" id="UP000183700"/>
    </source>
</evidence>
<dbReference type="AlphaFoldDB" id="A0A1L8T019"/>
<gene>
    <name evidence="1" type="ORF">RV00_GL000469</name>
</gene>